<dbReference type="EMBL" id="JACHXK010000015">
    <property type="protein sequence ID" value="MBB3112870.1"/>
    <property type="molecule type" value="Genomic_DNA"/>
</dbReference>
<evidence type="ECO:0000313" key="2">
    <source>
        <dbReference type="EMBL" id="MBB3112870.1"/>
    </source>
</evidence>
<evidence type="ECO:0000259" key="1">
    <source>
        <dbReference type="PROSITE" id="PS51186"/>
    </source>
</evidence>
<dbReference type="PROSITE" id="PS51186">
    <property type="entry name" value="GNAT"/>
    <property type="match status" value="1"/>
</dbReference>
<sequence length="87" mass="10283">MLSTLCWNWIEVDILWVDESRRGLGYGTYLLQEIERIAREKGCTMIKLNTFSFQAPEFYRKQGYEQIAVIHDAPTGSSHYYFKKAIR</sequence>
<dbReference type="GO" id="GO:0016747">
    <property type="term" value="F:acyltransferase activity, transferring groups other than amino-acyl groups"/>
    <property type="evidence" value="ECO:0007669"/>
    <property type="project" value="InterPro"/>
</dbReference>
<proteinExistence type="predicted"/>
<comment type="caution">
    <text evidence="2">The sequence shown here is derived from an EMBL/GenBank/DDBJ whole genome shotgun (WGS) entry which is preliminary data.</text>
</comment>
<dbReference type="Proteomes" id="UP000570361">
    <property type="component" value="Unassembled WGS sequence"/>
</dbReference>
<dbReference type="AlphaFoldDB" id="A0A7W5FPY3"/>
<accession>A0A7W5FPY3</accession>
<keyword evidence="3" id="KW-1185">Reference proteome</keyword>
<dbReference type="InterPro" id="IPR000182">
    <property type="entry name" value="GNAT_dom"/>
</dbReference>
<reference evidence="2 3" key="1">
    <citation type="submission" date="2020-08" db="EMBL/GenBank/DDBJ databases">
        <title>Genomic Encyclopedia of Type Strains, Phase III (KMG-III): the genomes of soil and plant-associated and newly described type strains.</title>
        <authorList>
            <person name="Whitman W."/>
        </authorList>
    </citation>
    <scope>NUCLEOTIDE SEQUENCE [LARGE SCALE GENOMIC DNA]</scope>
    <source>
        <strain evidence="2 3">CECT 5862</strain>
    </source>
</reference>
<gene>
    <name evidence="2" type="ORF">FHS18_004972</name>
</gene>
<keyword evidence="2" id="KW-0808">Transferase</keyword>
<dbReference type="CDD" id="cd04301">
    <property type="entry name" value="NAT_SF"/>
    <property type="match status" value="1"/>
</dbReference>
<name>A0A7W5FPY3_9BACL</name>
<feature type="domain" description="N-acetyltransferase" evidence="1">
    <location>
        <begin position="1"/>
        <end position="87"/>
    </location>
</feature>
<organism evidence="2 3">
    <name type="scientific">Paenibacillus phyllosphaerae</name>
    <dbReference type="NCBI Taxonomy" id="274593"/>
    <lineage>
        <taxon>Bacteria</taxon>
        <taxon>Bacillati</taxon>
        <taxon>Bacillota</taxon>
        <taxon>Bacilli</taxon>
        <taxon>Bacillales</taxon>
        <taxon>Paenibacillaceae</taxon>
        <taxon>Paenibacillus</taxon>
    </lineage>
</organism>
<dbReference type="Gene3D" id="3.40.630.30">
    <property type="match status" value="1"/>
</dbReference>
<dbReference type="InterPro" id="IPR016181">
    <property type="entry name" value="Acyl_CoA_acyltransferase"/>
</dbReference>
<dbReference type="SUPFAM" id="SSF55729">
    <property type="entry name" value="Acyl-CoA N-acyltransferases (Nat)"/>
    <property type="match status" value="1"/>
</dbReference>
<dbReference type="Pfam" id="PF00583">
    <property type="entry name" value="Acetyltransf_1"/>
    <property type="match status" value="1"/>
</dbReference>
<evidence type="ECO:0000313" key="3">
    <source>
        <dbReference type="Proteomes" id="UP000570361"/>
    </source>
</evidence>
<protein>
    <submittedName>
        <fullName evidence="2">GNAT superfamily N-acetyltransferase</fullName>
    </submittedName>
</protein>